<gene>
    <name evidence="10" type="primary">plsY</name>
    <name evidence="11" type="ORF">SAHL_13350</name>
</gene>
<accession>A0A423PKJ7</accession>
<keyword evidence="9 10" id="KW-1208">Phospholipid metabolism</keyword>
<dbReference type="RefSeq" id="WP_123591900.1">
    <property type="nucleotide sequence ID" value="NZ_AYKF01000105.1"/>
</dbReference>
<dbReference type="InterPro" id="IPR003811">
    <property type="entry name" value="G3P_acylTferase_PlsY"/>
</dbReference>
<dbReference type="UniPathway" id="UPA00085"/>
<dbReference type="HAMAP" id="MF_01043">
    <property type="entry name" value="PlsY"/>
    <property type="match status" value="1"/>
</dbReference>
<evidence type="ECO:0000313" key="12">
    <source>
        <dbReference type="Proteomes" id="UP000285123"/>
    </source>
</evidence>
<evidence type="ECO:0000256" key="3">
    <source>
        <dbReference type="ARBA" id="ARBA00022679"/>
    </source>
</evidence>
<comment type="caution">
    <text evidence="11">The sequence shown here is derived from an EMBL/GenBank/DDBJ whole genome shotgun (WGS) entry which is preliminary data.</text>
</comment>
<dbReference type="GO" id="GO:0043772">
    <property type="term" value="F:acyl-phosphate glycerol-3-phosphate acyltransferase activity"/>
    <property type="evidence" value="ECO:0007669"/>
    <property type="project" value="UniProtKB-UniRule"/>
</dbReference>
<dbReference type="EC" id="2.3.1.275" evidence="10"/>
<evidence type="ECO:0000256" key="4">
    <source>
        <dbReference type="ARBA" id="ARBA00022692"/>
    </source>
</evidence>
<evidence type="ECO:0000313" key="11">
    <source>
        <dbReference type="EMBL" id="ROO26042.1"/>
    </source>
</evidence>
<feature type="transmembrane region" description="Helical" evidence="10">
    <location>
        <begin position="110"/>
        <end position="134"/>
    </location>
</feature>
<proteinExistence type="inferred from homology"/>
<keyword evidence="2 10" id="KW-0444">Lipid biosynthesis</keyword>
<dbReference type="EMBL" id="AYKF01000105">
    <property type="protein sequence ID" value="ROO26042.1"/>
    <property type="molecule type" value="Genomic_DNA"/>
</dbReference>
<feature type="transmembrane region" description="Helical" evidence="10">
    <location>
        <begin position="55"/>
        <end position="78"/>
    </location>
</feature>
<evidence type="ECO:0000256" key="5">
    <source>
        <dbReference type="ARBA" id="ARBA00022989"/>
    </source>
</evidence>
<keyword evidence="8 10" id="KW-0594">Phospholipid biosynthesis</keyword>
<comment type="similarity">
    <text evidence="10">Belongs to the PlsY family.</text>
</comment>
<name>A0A423PKJ7_9GAMM</name>
<evidence type="ECO:0000256" key="1">
    <source>
        <dbReference type="ARBA" id="ARBA00022475"/>
    </source>
</evidence>
<dbReference type="PANTHER" id="PTHR30309">
    <property type="entry name" value="INNER MEMBRANE PROTEIN YGIH"/>
    <property type="match status" value="1"/>
</dbReference>
<keyword evidence="4 10" id="KW-0812">Transmembrane</keyword>
<dbReference type="PANTHER" id="PTHR30309:SF0">
    <property type="entry name" value="GLYCEROL-3-PHOSPHATE ACYLTRANSFERASE-RELATED"/>
    <property type="match status" value="1"/>
</dbReference>
<feature type="transmembrane region" description="Helical" evidence="10">
    <location>
        <begin position="85"/>
        <end position="104"/>
    </location>
</feature>
<evidence type="ECO:0000256" key="8">
    <source>
        <dbReference type="ARBA" id="ARBA00023209"/>
    </source>
</evidence>
<dbReference type="NCBIfam" id="TIGR00023">
    <property type="entry name" value="glycerol-3-phosphate 1-O-acyltransferase PlsY"/>
    <property type="match status" value="1"/>
</dbReference>
<dbReference type="OrthoDB" id="9777124at2"/>
<comment type="function">
    <text evidence="10">Catalyzes the transfer of an acyl group from acyl-phosphate (acyl-PO(4)) to glycerol-3-phosphate (G3P) to form lysophosphatidic acid (LPA). This enzyme utilizes acyl-phosphate as fatty acyl donor, but not acyl-CoA or acyl-ACP.</text>
</comment>
<keyword evidence="7 10" id="KW-0472">Membrane</keyword>
<keyword evidence="6 10" id="KW-0443">Lipid metabolism</keyword>
<dbReference type="Pfam" id="PF02660">
    <property type="entry name" value="G3P_acyltransf"/>
    <property type="match status" value="1"/>
</dbReference>
<comment type="pathway">
    <text evidence="10">Lipid metabolism; phospholipid metabolism.</text>
</comment>
<protein>
    <recommendedName>
        <fullName evidence="10">Glycerol-3-phosphate acyltransferase</fullName>
    </recommendedName>
    <alternativeName>
        <fullName evidence="10">Acyl-PO4 G3P acyltransferase</fullName>
    </alternativeName>
    <alternativeName>
        <fullName evidence="10">Acyl-phosphate--glycerol-3-phosphate acyltransferase</fullName>
    </alternativeName>
    <alternativeName>
        <fullName evidence="10">G3P acyltransferase</fullName>
        <shortName evidence="10">GPAT</shortName>
        <ecNumber evidence="10">2.3.1.275</ecNumber>
    </alternativeName>
    <alternativeName>
        <fullName evidence="10">Lysophosphatidic acid synthase</fullName>
        <shortName evidence="10">LPA synthase</shortName>
    </alternativeName>
</protein>
<comment type="subcellular location">
    <subcellularLocation>
        <location evidence="10">Cell membrane</location>
        <topology evidence="10">Multi-pass membrane protein</topology>
    </subcellularLocation>
</comment>
<evidence type="ECO:0000256" key="10">
    <source>
        <dbReference type="HAMAP-Rule" id="MF_01043"/>
    </source>
</evidence>
<dbReference type="SMART" id="SM01207">
    <property type="entry name" value="G3P_acyltransf"/>
    <property type="match status" value="1"/>
</dbReference>
<comment type="subunit">
    <text evidence="10">Probably interacts with PlsX.</text>
</comment>
<keyword evidence="1 10" id="KW-1003">Cell membrane</keyword>
<organism evidence="11 12">
    <name type="scientific">Salinisphaera orenii YIM 95161</name>
    <dbReference type="NCBI Taxonomy" id="1051139"/>
    <lineage>
        <taxon>Bacteria</taxon>
        <taxon>Pseudomonadati</taxon>
        <taxon>Pseudomonadota</taxon>
        <taxon>Gammaproteobacteria</taxon>
        <taxon>Salinisphaerales</taxon>
        <taxon>Salinisphaeraceae</taxon>
        <taxon>Salinisphaera</taxon>
    </lineage>
</organism>
<dbReference type="Proteomes" id="UP000285123">
    <property type="component" value="Unassembled WGS sequence"/>
</dbReference>
<comment type="catalytic activity">
    <reaction evidence="10">
        <text>an acyl phosphate + sn-glycerol 3-phosphate = a 1-acyl-sn-glycero-3-phosphate + phosphate</text>
        <dbReference type="Rhea" id="RHEA:34075"/>
        <dbReference type="ChEBI" id="CHEBI:43474"/>
        <dbReference type="ChEBI" id="CHEBI:57597"/>
        <dbReference type="ChEBI" id="CHEBI:57970"/>
        <dbReference type="ChEBI" id="CHEBI:59918"/>
        <dbReference type="EC" id="2.3.1.275"/>
    </reaction>
</comment>
<evidence type="ECO:0000256" key="2">
    <source>
        <dbReference type="ARBA" id="ARBA00022516"/>
    </source>
</evidence>
<dbReference type="AlphaFoldDB" id="A0A423PKJ7"/>
<keyword evidence="5 10" id="KW-1133">Transmembrane helix</keyword>
<keyword evidence="3 10" id="KW-0808">Transferase</keyword>
<dbReference type="GO" id="GO:0005886">
    <property type="term" value="C:plasma membrane"/>
    <property type="evidence" value="ECO:0007669"/>
    <property type="project" value="UniProtKB-SubCell"/>
</dbReference>
<dbReference type="GO" id="GO:0008654">
    <property type="term" value="P:phospholipid biosynthetic process"/>
    <property type="evidence" value="ECO:0007669"/>
    <property type="project" value="UniProtKB-UniRule"/>
</dbReference>
<reference evidence="11 12" key="1">
    <citation type="submission" date="2013-10" db="EMBL/GenBank/DDBJ databases">
        <title>Salinisphaera halophila YIM 95161 Genome Sequencing.</title>
        <authorList>
            <person name="Lai Q."/>
            <person name="Li C."/>
            <person name="Shao Z."/>
        </authorList>
    </citation>
    <scope>NUCLEOTIDE SEQUENCE [LARGE SCALE GENOMIC DNA]</scope>
    <source>
        <strain evidence="11 12">YIM 95161</strain>
    </source>
</reference>
<evidence type="ECO:0000256" key="6">
    <source>
        <dbReference type="ARBA" id="ARBA00023098"/>
    </source>
</evidence>
<evidence type="ECO:0000256" key="7">
    <source>
        <dbReference type="ARBA" id="ARBA00023136"/>
    </source>
</evidence>
<evidence type="ECO:0000256" key="9">
    <source>
        <dbReference type="ARBA" id="ARBA00023264"/>
    </source>
</evidence>
<sequence length="205" mass="20901">MNALVLCLAVAAAYLLGSLSGSLLLARFFGAVDVRGAGSGNAGATNALRTGGRAFGAAVLVFDLVKGLLAALALPALFGLDRSGALACGAAAVIGHVYPVFFGFRGGKGAATLIGVLLALMPMALLVGFAVWIAALTTTGYVGFSTMVGMAGIALAVIVAPGALAAAKLFAIAMTALIIWTHRANVQRMRAGREHRFTRVMWRKP</sequence>
<feature type="transmembrane region" description="Helical" evidence="10">
    <location>
        <begin position="166"/>
        <end position="186"/>
    </location>
</feature>